<evidence type="ECO:0000256" key="1">
    <source>
        <dbReference type="SAM" id="MobiDB-lite"/>
    </source>
</evidence>
<organism evidence="2 3">
    <name type="scientific">Pocillopora meandrina</name>
    <dbReference type="NCBI Taxonomy" id="46732"/>
    <lineage>
        <taxon>Eukaryota</taxon>
        <taxon>Metazoa</taxon>
        <taxon>Cnidaria</taxon>
        <taxon>Anthozoa</taxon>
        <taxon>Hexacorallia</taxon>
        <taxon>Scleractinia</taxon>
        <taxon>Astrocoeniina</taxon>
        <taxon>Pocilloporidae</taxon>
        <taxon>Pocillopora</taxon>
    </lineage>
</organism>
<name>A0AAU9XZ39_9CNID</name>
<comment type="caution">
    <text evidence="2">The sequence shown here is derived from an EMBL/GenBank/DDBJ whole genome shotgun (WGS) entry which is preliminary data.</text>
</comment>
<dbReference type="AlphaFoldDB" id="A0AAU9XZ39"/>
<keyword evidence="3" id="KW-1185">Reference proteome</keyword>
<gene>
    <name evidence="2" type="ORF">PMEA_00032287</name>
</gene>
<feature type="region of interest" description="Disordered" evidence="1">
    <location>
        <begin position="78"/>
        <end position="112"/>
    </location>
</feature>
<proteinExistence type="predicted"/>
<reference evidence="2 3" key="1">
    <citation type="submission" date="2022-05" db="EMBL/GenBank/DDBJ databases">
        <authorList>
            <consortium name="Genoscope - CEA"/>
            <person name="William W."/>
        </authorList>
    </citation>
    <scope>NUCLEOTIDE SEQUENCE [LARGE SCALE GENOMIC DNA]</scope>
</reference>
<protein>
    <submittedName>
        <fullName evidence="2">Uncharacterized protein</fullName>
    </submittedName>
</protein>
<dbReference type="EMBL" id="CALNXJ010000074">
    <property type="protein sequence ID" value="CAH3160092.1"/>
    <property type="molecule type" value="Genomic_DNA"/>
</dbReference>
<sequence>MSLSWQGLAYFTSLRRINKKYGFAIGIATLWGSFGEVQRKRIQDRDVINLHMSQDIQKLFGVIIPVESALCVPCRKKHKKKVDDSESWLRQEESKKNLRSPETPLLNTRQLR</sequence>
<evidence type="ECO:0000313" key="3">
    <source>
        <dbReference type="Proteomes" id="UP001159428"/>
    </source>
</evidence>
<dbReference type="Proteomes" id="UP001159428">
    <property type="component" value="Unassembled WGS sequence"/>
</dbReference>
<feature type="compositionally biased region" description="Basic and acidic residues" evidence="1">
    <location>
        <begin position="81"/>
        <end position="96"/>
    </location>
</feature>
<evidence type="ECO:0000313" key="2">
    <source>
        <dbReference type="EMBL" id="CAH3160092.1"/>
    </source>
</evidence>
<accession>A0AAU9XZ39</accession>